<feature type="transmembrane region" description="Helical" evidence="1">
    <location>
        <begin position="563"/>
        <end position="595"/>
    </location>
</feature>
<name>A0A075I866_9EURY</name>
<proteinExistence type="predicted"/>
<dbReference type="EMBL" id="KF901204">
    <property type="protein sequence ID" value="AIF22138.1"/>
    <property type="molecule type" value="Genomic_DNA"/>
</dbReference>
<evidence type="ECO:0000256" key="1">
    <source>
        <dbReference type="SAM" id="Phobius"/>
    </source>
</evidence>
<keyword evidence="1" id="KW-1133">Transmembrane helix</keyword>
<reference evidence="2" key="1">
    <citation type="journal article" date="2014" name="Genome Biol. Evol.">
        <title>Pangenome evidence for extensive interdomain horizontal transfer affecting lineage core and shell genes in uncultured planktonic thaumarchaeota and euryarchaeota.</title>
        <authorList>
            <person name="Deschamps P."/>
            <person name="Zivanovic Y."/>
            <person name="Moreira D."/>
            <person name="Rodriguez-Valera F."/>
            <person name="Lopez-Garcia P."/>
        </authorList>
    </citation>
    <scope>NUCLEOTIDE SEQUENCE</scope>
</reference>
<feature type="transmembrane region" description="Helical" evidence="1">
    <location>
        <begin position="463"/>
        <end position="481"/>
    </location>
</feature>
<sequence length="596" mass="66708">MSHPLSSTVSSESAKTSDHILWLRTPGDGAIHYITSIGEIEIHDQYNGSLMFKKSIRNSSQILREDLLPWGESEWFRQVSLGLLPTNFWGYPEGWDGHGRPADGPSIIINGDYSPSGESLYLNICKIEKMDDTPGYSLTYSRAKLLYCEFIDFDSNFNVTRYSVSWTEYAVTFPTETGTFRVYSNHAIEDPERRQFGSIPWISTGGDPNGGATILPYPLSNGTTWTTTSLCSSYWGSRGNNHYVLQDIYELNRTNHSQLRFERVAGISFDCRIETGYAAGHYLARMNQQIYAGDGCWMGTPDMTDIMRITFTESEEEDYDFNNFSSIPISWFHIRLPQNSFVRGVDIPENYWRYFPDPIYTSPEGYGVEHRLCAFSYDMNAYNSDNVYGELGQGSGFYNTFDIDHDNGVVYNVDCDWSIQNRGTKLGHGCREIYTHPDEVWYLNWPSKFSSSPTIPSNGIDGSFAPILLIFLIFGLVVTTSRKSNDSLAKFVGKAAKSAKIGSDLEERVRGLHHDNWNKPTRPVGSDVASIVGGGIMAFFGGIAILGFYSLYAVLMIAAYMTIAYLVIAGIALLALGYMAGLICFLPLLLLGALFG</sequence>
<keyword evidence="1" id="KW-0472">Membrane</keyword>
<accession>A0A075I866</accession>
<keyword evidence="1" id="KW-0812">Transmembrane</keyword>
<dbReference type="AlphaFoldDB" id="A0A075I866"/>
<evidence type="ECO:0000313" key="2">
    <source>
        <dbReference type="EMBL" id="AIF22138.1"/>
    </source>
</evidence>
<protein>
    <submittedName>
        <fullName evidence="2">Uncharacterized protein</fullName>
    </submittedName>
</protein>
<feature type="transmembrane region" description="Helical" evidence="1">
    <location>
        <begin position="528"/>
        <end position="551"/>
    </location>
</feature>
<organism evidence="2">
    <name type="scientific">uncultured marine group II/III euryarchaeote SAT1000_07_H02</name>
    <dbReference type="NCBI Taxonomy" id="1456555"/>
    <lineage>
        <taxon>Archaea</taxon>
        <taxon>Methanobacteriati</taxon>
        <taxon>Methanobacteriota</taxon>
        <taxon>environmental samples</taxon>
    </lineage>
</organism>